<feature type="transmembrane region" description="Helical" evidence="1">
    <location>
        <begin position="56"/>
        <end position="75"/>
    </location>
</feature>
<keyword evidence="3" id="KW-1185">Reference proteome</keyword>
<feature type="transmembrane region" description="Helical" evidence="1">
    <location>
        <begin position="33"/>
        <end position="50"/>
    </location>
</feature>
<organism evidence="2 3">
    <name type="scientific">Gemmata massiliana</name>
    <dbReference type="NCBI Taxonomy" id="1210884"/>
    <lineage>
        <taxon>Bacteria</taxon>
        <taxon>Pseudomonadati</taxon>
        <taxon>Planctomycetota</taxon>
        <taxon>Planctomycetia</taxon>
        <taxon>Gemmatales</taxon>
        <taxon>Gemmataceae</taxon>
        <taxon>Gemmata</taxon>
    </lineage>
</organism>
<evidence type="ECO:0000256" key="1">
    <source>
        <dbReference type="SAM" id="Phobius"/>
    </source>
</evidence>
<sequence length="142" mass="15867">MPHISQEDRDKSSPVWDLSQERVLLITTVTQRFQFLLLVFSLVVAGALNARSQSHMIGVFALGFSMTFILSGSLNRARRKLEAVKVRLLQDPSHPYTLINGDVGNRPILRDMMEHVLPLGIWLVLLLATVLAALEVITPAPR</sequence>
<dbReference type="EMBL" id="LR593886">
    <property type="protein sequence ID" value="VTR91865.1"/>
    <property type="molecule type" value="Genomic_DNA"/>
</dbReference>
<dbReference type="AlphaFoldDB" id="A0A6P2CUP4"/>
<protein>
    <submittedName>
        <fullName evidence="2">Uncharacterized protein</fullName>
    </submittedName>
</protein>
<gene>
    <name evidence="2" type="ORF">SOIL9_58490</name>
</gene>
<dbReference type="Proteomes" id="UP000464178">
    <property type="component" value="Chromosome"/>
</dbReference>
<evidence type="ECO:0000313" key="2">
    <source>
        <dbReference type="EMBL" id="VTR91865.1"/>
    </source>
</evidence>
<name>A0A6P2CUP4_9BACT</name>
<reference evidence="2 3" key="1">
    <citation type="submission" date="2019-05" db="EMBL/GenBank/DDBJ databases">
        <authorList>
            <consortium name="Science for Life Laboratories"/>
        </authorList>
    </citation>
    <scope>NUCLEOTIDE SEQUENCE [LARGE SCALE GENOMIC DNA]</scope>
    <source>
        <strain evidence="2">Soil9</strain>
    </source>
</reference>
<proteinExistence type="predicted"/>
<feature type="transmembrane region" description="Helical" evidence="1">
    <location>
        <begin position="116"/>
        <end position="137"/>
    </location>
</feature>
<accession>A0A6P2CUP4</accession>
<evidence type="ECO:0000313" key="3">
    <source>
        <dbReference type="Proteomes" id="UP000464178"/>
    </source>
</evidence>
<keyword evidence="1" id="KW-0812">Transmembrane</keyword>
<keyword evidence="1" id="KW-1133">Transmembrane helix</keyword>
<dbReference type="RefSeq" id="WP_162666805.1">
    <property type="nucleotide sequence ID" value="NZ_LR593886.1"/>
</dbReference>
<dbReference type="KEGG" id="gms:SOIL9_58490"/>
<keyword evidence="1" id="KW-0472">Membrane</keyword>